<dbReference type="Proteomes" id="UP000568888">
    <property type="component" value="Unassembled WGS sequence"/>
</dbReference>
<evidence type="ECO:0000313" key="5">
    <source>
        <dbReference type="EMBL" id="GFO64200.1"/>
    </source>
</evidence>
<proteinExistence type="inferred from homology"/>
<name>A0A6V8MVT1_9BACT</name>
<dbReference type="PANTHER" id="PTHR43421:SF1">
    <property type="entry name" value="METALLOPROTEASE PMBA"/>
    <property type="match status" value="1"/>
</dbReference>
<dbReference type="GO" id="GO:0005829">
    <property type="term" value="C:cytosol"/>
    <property type="evidence" value="ECO:0007669"/>
    <property type="project" value="TreeGrafter"/>
</dbReference>
<gene>
    <name evidence="5" type="ORF">GMPD_21190</name>
</gene>
<comment type="similarity">
    <text evidence="1">Belongs to the peptidase U62 family.</text>
</comment>
<dbReference type="InterPro" id="IPR045569">
    <property type="entry name" value="Metalloprtase-TldD/E_C"/>
</dbReference>
<organism evidence="5 6">
    <name type="scientific">Geomonas paludis</name>
    <dbReference type="NCBI Taxonomy" id="2740185"/>
    <lineage>
        <taxon>Bacteria</taxon>
        <taxon>Pseudomonadati</taxon>
        <taxon>Thermodesulfobacteriota</taxon>
        <taxon>Desulfuromonadia</taxon>
        <taxon>Geobacterales</taxon>
        <taxon>Geobacteraceae</taxon>
        <taxon>Geomonas</taxon>
    </lineage>
</organism>
<dbReference type="InterPro" id="IPR047657">
    <property type="entry name" value="PmbA"/>
</dbReference>
<feature type="domain" description="Metalloprotease TldD/E central" evidence="4">
    <location>
        <begin position="128"/>
        <end position="232"/>
    </location>
</feature>
<dbReference type="Gene3D" id="3.30.2290.10">
    <property type="entry name" value="PmbA/TldD superfamily"/>
    <property type="match status" value="1"/>
</dbReference>
<accession>A0A6V8MVT1</accession>
<dbReference type="SUPFAM" id="SSF111283">
    <property type="entry name" value="Putative modulator of DNA gyrase, PmbA/TldD"/>
    <property type="match status" value="1"/>
</dbReference>
<feature type="domain" description="Metalloprotease TldD/E C-terminal" evidence="3">
    <location>
        <begin position="240"/>
        <end position="458"/>
    </location>
</feature>
<sequence>MTRAPGHYLSEATMELTRHADAVERLLKGRQIDGYEIAVSGSRDLAIEVKQGKVDAFRVAEPLGISLRLLVGQGMGFSYSTALDDAALESMVQGALVAARVQTPDEHFTFAQAAASYPDTPWLFDPSLASVDESVKVARALELERLVLAVDPRVKRVRKCSYGESTYHSLVRNSLGLSAAYSGTYNSCSVSAVAEADGDAQTGWDYGFSPSFAGIDLAAVASGAGRKATGLLGARTLATMRCQAVLDNRVAADLLDVLSGSFLAENVHKGKSLLAGRVGERLFSGLVSVRDNGLLPGGLGSAPCDGEGVPQQDTALVQGGVLQGFLYDSYWGGRLGARSTGNAVRSSIKTPPKVGPHNLHVEPGTADLATLLTGVRKGVMITEVMGMHTANPISGDFSVGAAGFYVEDGEIRYPVKGLALAGNLLEMFARVDQVGSDLRFFGSTGSPSLRIAELDISGT</sequence>
<evidence type="ECO:0000259" key="3">
    <source>
        <dbReference type="Pfam" id="PF19289"/>
    </source>
</evidence>
<dbReference type="Pfam" id="PF19289">
    <property type="entry name" value="PmbA_TldD_3rd"/>
    <property type="match status" value="1"/>
</dbReference>
<evidence type="ECO:0000259" key="4">
    <source>
        <dbReference type="Pfam" id="PF19290"/>
    </source>
</evidence>
<evidence type="ECO:0000259" key="2">
    <source>
        <dbReference type="Pfam" id="PF01523"/>
    </source>
</evidence>
<dbReference type="GO" id="GO:0006508">
    <property type="term" value="P:proteolysis"/>
    <property type="evidence" value="ECO:0007669"/>
    <property type="project" value="InterPro"/>
</dbReference>
<dbReference type="EMBL" id="BLXY01000003">
    <property type="protein sequence ID" value="GFO64200.1"/>
    <property type="molecule type" value="Genomic_DNA"/>
</dbReference>
<dbReference type="InterPro" id="IPR036059">
    <property type="entry name" value="TldD/PmbA_sf"/>
</dbReference>
<dbReference type="PANTHER" id="PTHR43421">
    <property type="entry name" value="METALLOPROTEASE PMBA"/>
    <property type="match status" value="1"/>
</dbReference>
<dbReference type="InterPro" id="IPR002510">
    <property type="entry name" value="Metalloprtase-TldD/E_N"/>
</dbReference>
<protein>
    <submittedName>
        <fullName evidence="5">Peptidase</fullName>
    </submittedName>
</protein>
<evidence type="ECO:0000313" key="6">
    <source>
        <dbReference type="Proteomes" id="UP000568888"/>
    </source>
</evidence>
<dbReference type="InterPro" id="IPR035068">
    <property type="entry name" value="TldD/PmbA_N"/>
</dbReference>
<dbReference type="Pfam" id="PF19290">
    <property type="entry name" value="PmbA_TldD_2nd"/>
    <property type="match status" value="1"/>
</dbReference>
<dbReference type="Pfam" id="PF01523">
    <property type="entry name" value="PmbA_TldD_1st"/>
    <property type="match status" value="1"/>
</dbReference>
<feature type="domain" description="Metalloprotease TldD/E N-terminal" evidence="2">
    <location>
        <begin position="35"/>
        <end position="98"/>
    </location>
</feature>
<dbReference type="GO" id="GO:0008237">
    <property type="term" value="F:metallopeptidase activity"/>
    <property type="evidence" value="ECO:0007669"/>
    <property type="project" value="InterPro"/>
</dbReference>
<reference evidence="6" key="1">
    <citation type="submission" date="2020-06" db="EMBL/GenBank/DDBJ databases">
        <title>Draft genomic sequecing of Geomonas sp. Red736.</title>
        <authorList>
            <person name="Itoh H."/>
            <person name="Xu Z.X."/>
            <person name="Ushijima N."/>
            <person name="Masuda Y."/>
            <person name="Shiratori Y."/>
            <person name="Senoo K."/>
        </authorList>
    </citation>
    <scope>NUCLEOTIDE SEQUENCE [LARGE SCALE GENOMIC DNA]</scope>
    <source>
        <strain evidence="6">Red736</strain>
    </source>
</reference>
<evidence type="ECO:0000256" key="1">
    <source>
        <dbReference type="ARBA" id="ARBA00005836"/>
    </source>
</evidence>
<dbReference type="InterPro" id="IPR045570">
    <property type="entry name" value="Metalloprtase-TldD/E_cen_dom"/>
</dbReference>
<dbReference type="AlphaFoldDB" id="A0A6V8MVT1"/>
<comment type="caution">
    <text evidence="5">The sequence shown here is derived from an EMBL/GenBank/DDBJ whole genome shotgun (WGS) entry which is preliminary data.</text>
</comment>